<dbReference type="Pfam" id="PF23857">
    <property type="entry name" value="Phage_TAC_19"/>
    <property type="match status" value="1"/>
</dbReference>
<evidence type="ECO:0000313" key="1">
    <source>
        <dbReference type="EMBL" id="HAT4306751.1"/>
    </source>
</evidence>
<dbReference type="EMBL" id="DACTCB010000001">
    <property type="protein sequence ID" value="HAT4306751.1"/>
    <property type="molecule type" value="Genomic_DNA"/>
</dbReference>
<protein>
    <recommendedName>
        <fullName evidence="3">Gp12 protein</fullName>
    </recommendedName>
</protein>
<evidence type="ECO:0000313" key="2">
    <source>
        <dbReference type="Proteomes" id="UP000859547"/>
    </source>
</evidence>
<comment type="caution">
    <text evidence="1">The sequence shown here is derived from an EMBL/GenBank/DDBJ whole genome shotgun (WGS) entry which is preliminary data.</text>
</comment>
<dbReference type="AlphaFoldDB" id="A0A8H9UVR7"/>
<organism evidence="1 2">
    <name type="scientific">Clostridium perfringens</name>
    <dbReference type="NCBI Taxonomy" id="1502"/>
    <lineage>
        <taxon>Bacteria</taxon>
        <taxon>Bacillati</taxon>
        <taxon>Bacillota</taxon>
        <taxon>Clostridia</taxon>
        <taxon>Eubacteriales</taxon>
        <taxon>Clostridiaceae</taxon>
        <taxon>Clostridium</taxon>
    </lineage>
</organism>
<evidence type="ECO:0008006" key="3">
    <source>
        <dbReference type="Google" id="ProtNLM"/>
    </source>
</evidence>
<sequence length="105" mass="12305">MKITVKNKEYDSGKLVRSKYKDYSELRDKILSKQEDGKSYNEEDLDNMVSVLVKIFDNQFTEDDINDDMDVADIIFNFTSIDFSIMEKLDKKVEKVNEAFTKGKK</sequence>
<gene>
    <name evidence="1" type="ORF">I9080_000507</name>
</gene>
<dbReference type="NCBIfam" id="NF047360">
    <property type="entry name" value="tail_chap_PVL"/>
    <property type="match status" value="1"/>
</dbReference>
<reference evidence="1" key="1">
    <citation type="journal article" date="2018" name="Genome Biol.">
        <title>SKESA: strategic k-mer extension for scrupulous assemblies.</title>
        <authorList>
            <person name="Souvorov A."/>
            <person name="Agarwala R."/>
            <person name="Lipman D.J."/>
        </authorList>
    </citation>
    <scope>NUCLEOTIDE SEQUENCE</scope>
    <source>
        <strain evidence="1">C8</strain>
    </source>
</reference>
<name>A0A8H9UVR7_CLOPF</name>
<dbReference type="InterPro" id="IPR057006">
    <property type="entry name" value="Phage_TAC_19"/>
</dbReference>
<reference evidence="1" key="2">
    <citation type="submission" date="2020-07" db="EMBL/GenBank/DDBJ databases">
        <authorList>
            <consortium name="NCBI Pathogen Detection Project"/>
        </authorList>
    </citation>
    <scope>NUCLEOTIDE SEQUENCE</scope>
    <source>
        <strain evidence="1">C8</strain>
    </source>
</reference>
<dbReference type="Proteomes" id="UP000859547">
    <property type="component" value="Unassembled WGS sequence"/>
</dbReference>
<proteinExistence type="predicted"/>
<accession>A0A8H9UVR7</accession>